<dbReference type="InterPro" id="IPR000073">
    <property type="entry name" value="AB_hydrolase_1"/>
</dbReference>
<dbReference type="AlphaFoldDB" id="A0A919DB88"/>
<keyword evidence="4" id="KW-1185">Reference proteome</keyword>
<reference evidence="3" key="1">
    <citation type="journal article" date="2014" name="Int. J. Syst. Evol. Microbiol.">
        <title>Complete genome sequence of Corynebacterium casei LMG S-19264T (=DSM 44701T), isolated from a smear-ripened cheese.</title>
        <authorList>
            <consortium name="US DOE Joint Genome Institute (JGI-PGF)"/>
            <person name="Walter F."/>
            <person name="Albersmeier A."/>
            <person name="Kalinowski J."/>
            <person name="Ruckert C."/>
        </authorList>
    </citation>
    <scope>NUCLEOTIDE SEQUENCE</scope>
    <source>
        <strain evidence="3">JCM 4646</strain>
    </source>
</reference>
<dbReference type="Gene3D" id="3.40.50.1820">
    <property type="entry name" value="alpha/beta hydrolase"/>
    <property type="match status" value="1"/>
</dbReference>
<feature type="domain" description="AB hydrolase-1" evidence="2">
    <location>
        <begin position="74"/>
        <end position="313"/>
    </location>
</feature>
<gene>
    <name evidence="3" type="ORF">GCM10018781_80370</name>
</gene>
<name>A0A919DB88_9ACTN</name>
<comment type="caution">
    <text evidence="3">The sequence shown here is derived from an EMBL/GenBank/DDBJ whole genome shotgun (WGS) entry which is preliminary data.</text>
</comment>
<dbReference type="EMBL" id="BNBO01000107">
    <property type="protein sequence ID" value="GHE27751.1"/>
    <property type="molecule type" value="Genomic_DNA"/>
</dbReference>
<evidence type="ECO:0000256" key="1">
    <source>
        <dbReference type="SAM" id="MobiDB-lite"/>
    </source>
</evidence>
<feature type="region of interest" description="Disordered" evidence="1">
    <location>
        <begin position="1"/>
        <end position="48"/>
    </location>
</feature>
<dbReference type="InterPro" id="IPR029058">
    <property type="entry name" value="AB_hydrolase_fold"/>
</dbReference>
<dbReference type="InterPro" id="IPR050228">
    <property type="entry name" value="Carboxylesterase_BioH"/>
</dbReference>
<dbReference type="PANTHER" id="PTHR43194">
    <property type="entry name" value="HYDROLASE ALPHA/BETA FOLD FAMILY"/>
    <property type="match status" value="1"/>
</dbReference>
<evidence type="ECO:0000313" key="3">
    <source>
        <dbReference type="EMBL" id="GHE27751.1"/>
    </source>
</evidence>
<dbReference type="GO" id="GO:0003824">
    <property type="term" value="F:catalytic activity"/>
    <property type="evidence" value="ECO:0007669"/>
    <property type="project" value="UniProtKB-ARBA"/>
</dbReference>
<proteinExistence type="predicted"/>
<evidence type="ECO:0000259" key="2">
    <source>
        <dbReference type="Pfam" id="PF12697"/>
    </source>
</evidence>
<accession>A0A919DB88</accession>
<dbReference type="SUPFAM" id="SSF53474">
    <property type="entry name" value="alpha/beta-Hydrolases"/>
    <property type="match status" value="1"/>
</dbReference>
<sequence length="334" mass="35253">MSGPLSGPVSVAGPSRTAARAPPDPPAGRLRPRPVTFSHSTDPPRSTLQQAGVVAASVQAVIRLGGPVVIRTPVVFIHGAWLHARSWESWTARFAGHGYAACAPGWPGEAPTAREARERPEAVPDLGLDDLTEHFAEVVRSFEVPPVIVGHSVGGLVAQHLIGARLGQAAVAIAPAPINGIALHTGPGSADETSRAPVLLSPRRFREVFANAAGPGEAERLYDSYAVPVPRRLLDDLGCAGRPRRTGALVDTGNTGRGPLLLVSGQEDLLVPDVVTRTVYKEYGDSTALTDLKQFADRGHSLVVDSGWRFVADHVLGWLDRRGVRPTGPGPGRH</sequence>
<feature type="compositionally biased region" description="Polar residues" evidence="1">
    <location>
        <begin position="37"/>
        <end position="48"/>
    </location>
</feature>
<evidence type="ECO:0000313" key="4">
    <source>
        <dbReference type="Proteomes" id="UP000617734"/>
    </source>
</evidence>
<dbReference type="Pfam" id="PF12697">
    <property type="entry name" value="Abhydrolase_6"/>
    <property type="match status" value="1"/>
</dbReference>
<dbReference type="Proteomes" id="UP000617734">
    <property type="component" value="Unassembled WGS sequence"/>
</dbReference>
<reference evidence="3" key="2">
    <citation type="submission" date="2020-09" db="EMBL/GenBank/DDBJ databases">
        <authorList>
            <person name="Sun Q."/>
            <person name="Ohkuma M."/>
        </authorList>
    </citation>
    <scope>NUCLEOTIDE SEQUENCE</scope>
    <source>
        <strain evidence="3">JCM 4646</strain>
    </source>
</reference>
<dbReference type="PANTHER" id="PTHR43194:SF5">
    <property type="entry name" value="PIMELOYL-[ACYL-CARRIER PROTEIN] METHYL ESTER ESTERASE"/>
    <property type="match status" value="1"/>
</dbReference>
<organism evidence="3 4">
    <name type="scientific">Kitasatospora indigofera</name>
    <dbReference type="NCBI Taxonomy" id="67307"/>
    <lineage>
        <taxon>Bacteria</taxon>
        <taxon>Bacillati</taxon>
        <taxon>Actinomycetota</taxon>
        <taxon>Actinomycetes</taxon>
        <taxon>Kitasatosporales</taxon>
        <taxon>Streptomycetaceae</taxon>
        <taxon>Kitasatospora</taxon>
    </lineage>
</organism>
<protein>
    <recommendedName>
        <fullName evidence="2">AB hydrolase-1 domain-containing protein</fullName>
    </recommendedName>
</protein>